<sequence>MKIKRLLMFTLLILVSFACSKQDIVNDTVCGVINPVTNLPWLKEFTEKMQKGDYGDCSRCVMYLEKYNLRDILVVENFPDNCVLCEVRECDGTYVKFKDFEENQNFINNLRKDKIIWKYKI</sequence>
<evidence type="ECO:0008006" key="4">
    <source>
        <dbReference type="Google" id="ProtNLM"/>
    </source>
</evidence>
<name>A0ABT6YCA8_9BACT</name>
<accession>A0ABT6YCA8</accession>
<feature type="signal peptide" evidence="1">
    <location>
        <begin position="1"/>
        <end position="21"/>
    </location>
</feature>
<comment type="caution">
    <text evidence="2">The sequence shown here is derived from an EMBL/GenBank/DDBJ whole genome shotgun (WGS) entry which is preliminary data.</text>
</comment>
<dbReference type="RefSeq" id="WP_283345716.1">
    <property type="nucleotide sequence ID" value="NZ_JASHIF010000018.1"/>
</dbReference>
<evidence type="ECO:0000313" key="3">
    <source>
        <dbReference type="Proteomes" id="UP001236507"/>
    </source>
</evidence>
<proteinExistence type="predicted"/>
<keyword evidence="3" id="KW-1185">Reference proteome</keyword>
<organism evidence="2 3">
    <name type="scientific">Flectobacillus roseus</name>
    <dbReference type="NCBI Taxonomy" id="502259"/>
    <lineage>
        <taxon>Bacteria</taxon>
        <taxon>Pseudomonadati</taxon>
        <taxon>Bacteroidota</taxon>
        <taxon>Cytophagia</taxon>
        <taxon>Cytophagales</taxon>
        <taxon>Flectobacillaceae</taxon>
        <taxon>Flectobacillus</taxon>
    </lineage>
</organism>
<gene>
    <name evidence="2" type="ORF">QM524_18560</name>
</gene>
<dbReference type="EMBL" id="JASHIF010000018">
    <property type="protein sequence ID" value="MDI9861227.1"/>
    <property type="molecule type" value="Genomic_DNA"/>
</dbReference>
<dbReference type="PROSITE" id="PS51257">
    <property type="entry name" value="PROKAR_LIPOPROTEIN"/>
    <property type="match status" value="1"/>
</dbReference>
<evidence type="ECO:0000313" key="2">
    <source>
        <dbReference type="EMBL" id="MDI9861227.1"/>
    </source>
</evidence>
<keyword evidence="1" id="KW-0732">Signal</keyword>
<protein>
    <recommendedName>
        <fullName evidence="4">Lipoprotein</fullName>
    </recommendedName>
</protein>
<evidence type="ECO:0000256" key="1">
    <source>
        <dbReference type="SAM" id="SignalP"/>
    </source>
</evidence>
<dbReference type="Proteomes" id="UP001236507">
    <property type="component" value="Unassembled WGS sequence"/>
</dbReference>
<reference evidence="2 3" key="1">
    <citation type="submission" date="2023-05" db="EMBL/GenBank/DDBJ databases">
        <title>Novel species of genus Flectobacillus isolated from stream in China.</title>
        <authorList>
            <person name="Lu H."/>
        </authorList>
    </citation>
    <scope>NUCLEOTIDE SEQUENCE [LARGE SCALE GENOMIC DNA]</scope>
    <source>
        <strain evidence="2 3">KCTC 42575</strain>
    </source>
</reference>
<feature type="chain" id="PRO_5046902464" description="Lipoprotein" evidence="1">
    <location>
        <begin position="22"/>
        <end position="121"/>
    </location>
</feature>